<dbReference type="AlphaFoldDB" id="A0A4Q7UEU4"/>
<gene>
    <name evidence="2" type="ORF">EV382_2877</name>
</gene>
<keyword evidence="3" id="KW-1185">Reference proteome</keyword>
<dbReference type="PANTHER" id="PTHR33627:SF1">
    <property type="entry name" value="TRANSPOSASE"/>
    <property type="match status" value="1"/>
</dbReference>
<dbReference type="InterPro" id="IPR038721">
    <property type="entry name" value="IS701-like_DDE_dom"/>
</dbReference>
<dbReference type="SUPFAM" id="SSF53098">
    <property type="entry name" value="Ribonuclease H-like"/>
    <property type="match status" value="1"/>
</dbReference>
<sequence length="439" mass="48434">MAAGHSVDVSGWLAVFEDAVQRIAGRFTRREPRLAARAFVTGLLSQAERKTCWQLAEQAGYRQPAPLQRLLRTAVWDAERVVSDVQGLLVERLGDPQGVLIPDETGFVKKGTTSVGVQRQYTGTAGRIENSQVAVFLAYTGAGGRALLDRRLYLPEQAWCADASRRISAGVPDEINFATKPRLALDMIDAAVRAGIPAGWVAGDEVYGADPELRAGIRAHGLGYVLAIGCNGRVTVNDGRTRIRADEAAARLTARCWQRMSAGIGAKGPRDYDWAQVVIGTCGNEHLLIRRRPETGELAFYLCWSPRQVPLATLVRVAGSRWAVEECFQSAKNEAGLDHYQVRGWTGWHRFTALAMLALAILAVCATTQPAEPADPTRPARSRAPIRLTLPEIRRLLNTLTARAAPNVRHALHWSTWRRVHQARARQAHYQRRLRLPVT</sequence>
<dbReference type="InterPro" id="IPR012337">
    <property type="entry name" value="RNaseH-like_sf"/>
</dbReference>
<dbReference type="Proteomes" id="UP000293781">
    <property type="component" value="Unassembled WGS sequence"/>
</dbReference>
<proteinExistence type="predicted"/>
<evidence type="ECO:0000313" key="2">
    <source>
        <dbReference type="EMBL" id="RZT79656.1"/>
    </source>
</evidence>
<evidence type="ECO:0000259" key="1">
    <source>
        <dbReference type="Pfam" id="PF13546"/>
    </source>
</evidence>
<name>A0A4Q7UEU4_9ACTN</name>
<comment type="caution">
    <text evidence="2">The sequence shown here is derived from an EMBL/GenBank/DDBJ whole genome shotgun (WGS) entry which is preliminary data.</text>
</comment>
<reference evidence="2 3" key="1">
    <citation type="submission" date="2019-02" db="EMBL/GenBank/DDBJ databases">
        <title>Sequencing the genomes of 1000 actinobacteria strains.</title>
        <authorList>
            <person name="Klenk H.-P."/>
        </authorList>
    </citation>
    <scope>NUCLEOTIDE SEQUENCE [LARGE SCALE GENOMIC DNA]</scope>
    <source>
        <strain evidence="2 3">DSM 45888</strain>
    </source>
</reference>
<organism evidence="2 3">
    <name type="scientific">Micromonospora violae</name>
    <dbReference type="NCBI Taxonomy" id="1278207"/>
    <lineage>
        <taxon>Bacteria</taxon>
        <taxon>Bacillati</taxon>
        <taxon>Actinomycetota</taxon>
        <taxon>Actinomycetes</taxon>
        <taxon>Micromonosporales</taxon>
        <taxon>Micromonosporaceae</taxon>
        <taxon>Micromonospora</taxon>
    </lineage>
</organism>
<evidence type="ECO:0000313" key="3">
    <source>
        <dbReference type="Proteomes" id="UP000293781"/>
    </source>
</evidence>
<accession>A0A4Q7UEU4</accession>
<dbReference type="EMBL" id="SHKK01000001">
    <property type="protein sequence ID" value="RZT79656.1"/>
    <property type="molecule type" value="Genomic_DNA"/>
</dbReference>
<dbReference type="PANTHER" id="PTHR33627">
    <property type="entry name" value="TRANSPOSASE"/>
    <property type="match status" value="1"/>
</dbReference>
<feature type="domain" description="Transposase IS701-like DDE" evidence="1">
    <location>
        <begin position="26"/>
        <end position="234"/>
    </location>
</feature>
<dbReference type="Pfam" id="PF13546">
    <property type="entry name" value="DDE_5"/>
    <property type="match status" value="1"/>
</dbReference>
<dbReference type="NCBIfam" id="NF033540">
    <property type="entry name" value="transpos_IS701"/>
    <property type="match status" value="1"/>
</dbReference>
<dbReference type="InterPro" id="IPR039365">
    <property type="entry name" value="IS701-like"/>
</dbReference>
<protein>
    <submittedName>
        <fullName evidence="2">SRSO17 transposase</fullName>
    </submittedName>
</protein>